<comment type="caution">
    <text evidence="1">The sequence shown here is derived from an EMBL/GenBank/DDBJ whole genome shotgun (WGS) entry which is preliminary data.</text>
</comment>
<accession>A0A916PDB7</accession>
<gene>
    <name evidence="1" type="ORF">ERS007739_04566</name>
</gene>
<dbReference type="AlphaFoldDB" id="A0A916PDB7"/>
<reference evidence="2" key="1">
    <citation type="submission" date="2015-03" db="EMBL/GenBank/DDBJ databases">
        <authorList>
            <consortium name="Pathogen Informatics"/>
        </authorList>
    </citation>
    <scope>NUCLEOTIDE SEQUENCE [LARGE SCALE GENOMIC DNA]</scope>
    <source>
        <strain evidence="2">N09902308</strain>
    </source>
</reference>
<dbReference type="EMBL" id="CSBK01002929">
    <property type="protein sequence ID" value="CPA38828.1"/>
    <property type="molecule type" value="Genomic_DNA"/>
</dbReference>
<evidence type="ECO:0000313" key="1">
    <source>
        <dbReference type="EMBL" id="CPA38828.1"/>
    </source>
</evidence>
<organism evidence="1 2">
    <name type="scientific">Mycobacterium tuberculosis</name>
    <dbReference type="NCBI Taxonomy" id="1773"/>
    <lineage>
        <taxon>Bacteria</taxon>
        <taxon>Bacillati</taxon>
        <taxon>Actinomycetota</taxon>
        <taxon>Actinomycetes</taxon>
        <taxon>Mycobacteriales</taxon>
        <taxon>Mycobacteriaceae</taxon>
        <taxon>Mycobacterium</taxon>
        <taxon>Mycobacterium tuberculosis complex</taxon>
    </lineage>
</organism>
<dbReference type="Proteomes" id="UP000039021">
    <property type="component" value="Unassembled WGS sequence"/>
</dbReference>
<protein>
    <submittedName>
        <fullName evidence="1">Uncharacterized protein</fullName>
    </submittedName>
</protein>
<proteinExistence type="predicted"/>
<evidence type="ECO:0000313" key="2">
    <source>
        <dbReference type="Proteomes" id="UP000039021"/>
    </source>
</evidence>
<sequence>MAPERYNGSFESTTLETVKLNSGGITPSAPVFCPTAIGSKPNTE</sequence>
<name>A0A916PDB7_MYCTX</name>